<keyword evidence="5 7" id="KW-0378">Hydrolase</keyword>
<evidence type="ECO:0000313" key="8">
    <source>
        <dbReference type="EMBL" id="RZD15073.1"/>
    </source>
</evidence>
<protein>
    <recommendedName>
        <fullName evidence="7">Endoribonuclease YbeY</fullName>
        <ecNumber evidence="7">3.1.-.-</ecNumber>
    </recommendedName>
</protein>
<proteinExistence type="inferred from homology"/>
<dbReference type="EC" id="3.1.-.-" evidence="7"/>
<evidence type="ECO:0000256" key="4">
    <source>
        <dbReference type="ARBA" id="ARBA00022759"/>
    </source>
</evidence>
<dbReference type="SUPFAM" id="SSF55486">
    <property type="entry name" value="Metalloproteases ('zincins'), catalytic domain"/>
    <property type="match status" value="1"/>
</dbReference>
<dbReference type="AlphaFoldDB" id="A0A519BCR7"/>
<dbReference type="HAMAP" id="MF_00009">
    <property type="entry name" value="Endoribonucl_YbeY"/>
    <property type="match status" value="1"/>
</dbReference>
<dbReference type="Pfam" id="PF02130">
    <property type="entry name" value="YbeY"/>
    <property type="match status" value="2"/>
</dbReference>
<evidence type="ECO:0000256" key="6">
    <source>
        <dbReference type="ARBA" id="ARBA00022833"/>
    </source>
</evidence>
<dbReference type="Proteomes" id="UP000320813">
    <property type="component" value="Unassembled WGS sequence"/>
</dbReference>
<keyword evidence="3 7" id="KW-0479">Metal-binding</keyword>
<sequence length="176" mass="20796">MKKRKPKKIVNITNLQRKQGINQRLVRYIVHSAILNLFCGSYEIDIIFCSPAYIRKLNKAYLHKDAATDVLSFEIKEYEGDIFHIGEIYIAPSVARKNYLKYKDFWEKEKWITCNNSRGINPCKINGFNKELALLIIHGILHLFGYVHDEEHILDINDETYDKEMKDMQKLLFDKI</sequence>
<keyword evidence="2 7" id="KW-0540">Nuclease</keyword>
<dbReference type="GO" id="GO:0004521">
    <property type="term" value="F:RNA endonuclease activity"/>
    <property type="evidence" value="ECO:0007669"/>
    <property type="project" value="UniProtKB-UniRule"/>
</dbReference>
<comment type="function">
    <text evidence="7">Single strand-specific metallo-endoribonuclease involved in late-stage 70S ribosome quality control and in maturation of the 3' terminus of the 16S rRNA.</text>
</comment>
<comment type="caution">
    <text evidence="8">The sequence shown here is derived from an EMBL/GenBank/DDBJ whole genome shotgun (WGS) entry which is preliminary data.</text>
</comment>
<evidence type="ECO:0000256" key="5">
    <source>
        <dbReference type="ARBA" id="ARBA00022801"/>
    </source>
</evidence>
<dbReference type="PANTHER" id="PTHR46986:SF1">
    <property type="entry name" value="ENDORIBONUCLEASE YBEY, CHLOROPLASTIC"/>
    <property type="match status" value="1"/>
</dbReference>
<dbReference type="InterPro" id="IPR020549">
    <property type="entry name" value="YbeY_CS"/>
</dbReference>
<keyword evidence="6 7" id="KW-0862">Zinc</keyword>
<evidence type="ECO:0000256" key="7">
    <source>
        <dbReference type="HAMAP-Rule" id="MF_00009"/>
    </source>
</evidence>
<evidence type="ECO:0000313" key="9">
    <source>
        <dbReference type="Proteomes" id="UP000320813"/>
    </source>
</evidence>
<evidence type="ECO:0000256" key="2">
    <source>
        <dbReference type="ARBA" id="ARBA00022722"/>
    </source>
</evidence>
<evidence type="ECO:0000256" key="1">
    <source>
        <dbReference type="ARBA" id="ARBA00010875"/>
    </source>
</evidence>
<comment type="cofactor">
    <cofactor evidence="7">
        <name>Zn(2+)</name>
        <dbReference type="ChEBI" id="CHEBI:29105"/>
    </cofactor>
    <text evidence="7">Binds 1 zinc ion.</text>
</comment>
<dbReference type="InterPro" id="IPR002036">
    <property type="entry name" value="YbeY"/>
</dbReference>
<keyword evidence="7" id="KW-0963">Cytoplasm</keyword>
<feature type="binding site" evidence="7">
    <location>
        <position position="148"/>
    </location>
    <ligand>
        <name>Zn(2+)</name>
        <dbReference type="ChEBI" id="CHEBI:29105"/>
        <note>catalytic</note>
    </ligand>
</feature>
<gene>
    <name evidence="7 8" type="primary">ybeY</name>
    <name evidence="8" type="ORF">EVJ47_02025</name>
</gene>
<reference evidence="8 9" key="1">
    <citation type="submission" date="2019-01" db="EMBL/GenBank/DDBJ databases">
        <title>Insights into ecological role of a new deltaproteobacterial order Candidatus Sinidesulfobacterales (Sva0485) by metagenomics and metatranscriptomics.</title>
        <authorList>
            <person name="Tan S."/>
            <person name="Liu J."/>
            <person name="Fang Y."/>
            <person name="Hedlund B.P."/>
            <person name="Lian Z.H."/>
            <person name="Huang L.Y."/>
            <person name="Li J.T."/>
            <person name="Huang L.N."/>
            <person name="Li W.J."/>
            <person name="Jiang H.C."/>
            <person name="Dong H.L."/>
            <person name="Shu W.S."/>
        </authorList>
    </citation>
    <scope>NUCLEOTIDE SEQUENCE [LARGE SCALE GENOMIC DNA]</scope>
    <source>
        <strain evidence="8">AP3</strain>
    </source>
</reference>
<dbReference type="GO" id="GO:0006364">
    <property type="term" value="P:rRNA processing"/>
    <property type="evidence" value="ECO:0007669"/>
    <property type="project" value="UniProtKB-UniRule"/>
</dbReference>
<feature type="binding site" evidence="7">
    <location>
        <position position="138"/>
    </location>
    <ligand>
        <name>Zn(2+)</name>
        <dbReference type="ChEBI" id="CHEBI:29105"/>
        <note>catalytic</note>
    </ligand>
</feature>
<evidence type="ECO:0000256" key="3">
    <source>
        <dbReference type="ARBA" id="ARBA00022723"/>
    </source>
</evidence>
<keyword evidence="4 7" id="KW-0255">Endonuclease</keyword>
<dbReference type="EMBL" id="SGBD01000001">
    <property type="protein sequence ID" value="RZD15073.1"/>
    <property type="molecule type" value="Genomic_DNA"/>
</dbReference>
<feature type="binding site" evidence="7">
    <location>
        <position position="142"/>
    </location>
    <ligand>
        <name>Zn(2+)</name>
        <dbReference type="ChEBI" id="CHEBI:29105"/>
        <note>catalytic</note>
    </ligand>
</feature>
<dbReference type="GO" id="GO:0004222">
    <property type="term" value="F:metalloendopeptidase activity"/>
    <property type="evidence" value="ECO:0007669"/>
    <property type="project" value="InterPro"/>
</dbReference>
<dbReference type="InterPro" id="IPR023091">
    <property type="entry name" value="MetalPrtase_cat_dom_sf_prd"/>
</dbReference>
<dbReference type="PROSITE" id="PS01306">
    <property type="entry name" value="UPF0054"/>
    <property type="match status" value="1"/>
</dbReference>
<accession>A0A519BCR7</accession>
<dbReference type="NCBIfam" id="TIGR00043">
    <property type="entry name" value="rRNA maturation RNase YbeY"/>
    <property type="match status" value="1"/>
</dbReference>
<dbReference type="Gene3D" id="3.40.390.30">
    <property type="entry name" value="Metalloproteases ('zincins'), catalytic domain"/>
    <property type="match status" value="1"/>
</dbReference>
<comment type="subcellular location">
    <subcellularLocation>
        <location evidence="7">Cytoplasm</location>
    </subcellularLocation>
</comment>
<dbReference type="PANTHER" id="PTHR46986">
    <property type="entry name" value="ENDORIBONUCLEASE YBEY, CHLOROPLASTIC"/>
    <property type="match status" value="1"/>
</dbReference>
<organism evidence="8 9">
    <name type="scientific">Candidatus Acidulodesulfobacterium ferriphilum</name>
    <dbReference type="NCBI Taxonomy" id="2597223"/>
    <lineage>
        <taxon>Bacteria</taxon>
        <taxon>Deltaproteobacteria</taxon>
        <taxon>Candidatus Acidulodesulfobacterales</taxon>
        <taxon>Candidatus Acidulodesulfobacterium</taxon>
    </lineage>
</organism>
<comment type="similarity">
    <text evidence="1 7">Belongs to the endoribonuclease YbeY family.</text>
</comment>
<dbReference type="GO" id="GO:0005737">
    <property type="term" value="C:cytoplasm"/>
    <property type="evidence" value="ECO:0007669"/>
    <property type="project" value="UniProtKB-SubCell"/>
</dbReference>
<dbReference type="GO" id="GO:0008270">
    <property type="term" value="F:zinc ion binding"/>
    <property type="evidence" value="ECO:0007669"/>
    <property type="project" value="UniProtKB-UniRule"/>
</dbReference>
<name>A0A519BCR7_9DELT</name>
<keyword evidence="7" id="KW-0690">Ribosome biogenesis</keyword>
<keyword evidence="7" id="KW-0698">rRNA processing</keyword>